<evidence type="ECO:0000313" key="2">
    <source>
        <dbReference type="Proteomes" id="UP000095281"/>
    </source>
</evidence>
<sequence length="83" mass="9811">MDANLMNKNLKDFEKEIELIIRNTESVKKPLMYNRSFKEIKNDHYNVPHYNVPHGSSSSKHPDMDQGGHGEFEDWYPVDFNKN</sequence>
<name>A0A1I8B4G9_MELHA</name>
<keyword evidence="2" id="KW-1185">Reference proteome</keyword>
<proteinExistence type="predicted"/>
<dbReference type="AlphaFoldDB" id="A0A1I8B4G9"/>
<feature type="compositionally biased region" description="Basic and acidic residues" evidence="1">
    <location>
        <begin position="60"/>
        <end position="72"/>
    </location>
</feature>
<organism evidence="2 3">
    <name type="scientific">Meloidogyne hapla</name>
    <name type="common">Root-knot nematode worm</name>
    <dbReference type="NCBI Taxonomy" id="6305"/>
    <lineage>
        <taxon>Eukaryota</taxon>
        <taxon>Metazoa</taxon>
        <taxon>Ecdysozoa</taxon>
        <taxon>Nematoda</taxon>
        <taxon>Chromadorea</taxon>
        <taxon>Rhabditida</taxon>
        <taxon>Tylenchina</taxon>
        <taxon>Tylenchomorpha</taxon>
        <taxon>Tylenchoidea</taxon>
        <taxon>Meloidogynidae</taxon>
        <taxon>Meloidogyninae</taxon>
        <taxon>Meloidogyne</taxon>
    </lineage>
</organism>
<protein>
    <submittedName>
        <fullName evidence="3">Uncharacterized protein</fullName>
    </submittedName>
</protein>
<evidence type="ECO:0000256" key="1">
    <source>
        <dbReference type="SAM" id="MobiDB-lite"/>
    </source>
</evidence>
<evidence type="ECO:0000313" key="3">
    <source>
        <dbReference type="WBParaSite" id="MhA1_Contig1310.frz3.gene7"/>
    </source>
</evidence>
<dbReference type="Proteomes" id="UP000095281">
    <property type="component" value="Unplaced"/>
</dbReference>
<feature type="region of interest" description="Disordered" evidence="1">
    <location>
        <begin position="48"/>
        <end position="73"/>
    </location>
</feature>
<accession>A0A1I8B4G9</accession>
<reference evidence="3" key="1">
    <citation type="submission" date="2016-11" db="UniProtKB">
        <authorList>
            <consortium name="WormBaseParasite"/>
        </authorList>
    </citation>
    <scope>IDENTIFICATION</scope>
</reference>
<dbReference type="WBParaSite" id="MhA1_Contig1310.frz3.gene7">
    <property type="protein sequence ID" value="MhA1_Contig1310.frz3.gene7"/>
    <property type="gene ID" value="MhA1_Contig1310.frz3.gene7"/>
</dbReference>